<keyword evidence="1" id="KW-0472">Membrane</keyword>
<keyword evidence="1" id="KW-0812">Transmembrane</keyword>
<accession>A0AAD5T5W0</accession>
<evidence type="ECO:0000313" key="2">
    <source>
        <dbReference type="EMBL" id="KAJ3131518.1"/>
    </source>
</evidence>
<name>A0AAD5T5W0_9FUNG</name>
<protein>
    <submittedName>
        <fullName evidence="2">Uncharacterized protein</fullName>
    </submittedName>
</protein>
<comment type="caution">
    <text evidence="2">The sequence shown here is derived from an EMBL/GenBank/DDBJ whole genome shotgun (WGS) entry which is preliminary data.</text>
</comment>
<evidence type="ECO:0000313" key="3">
    <source>
        <dbReference type="Proteomes" id="UP001211907"/>
    </source>
</evidence>
<dbReference type="EMBL" id="JADGJH010000292">
    <property type="protein sequence ID" value="KAJ3131518.1"/>
    <property type="molecule type" value="Genomic_DNA"/>
</dbReference>
<gene>
    <name evidence="2" type="ORF">HK100_006290</name>
</gene>
<keyword evidence="3" id="KW-1185">Reference proteome</keyword>
<organism evidence="2 3">
    <name type="scientific">Physocladia obscura</name>
    <dbReference type="NCBI Taxonomy" id="109957"/>
    <lineage>
        <taxon>Eukaryota</taxon>
        <taxon>Fungi</taxon>
        <taxon>Fungi incertae sedis</taxon>
        <taxon>Chytridiomycota</taxon>
        <taxon>Chytridiomycota incertae sedis</taxon>
        <taxon>Chytridiomycetes</taxon>
        <taxon>Chytridiales</taxon>
        <taxon>Chytriomycetaceae</taxon>
        <taxon>Physocladia</taxon>
    </lineage>
</organism>
<keyword evidence="1" id="KW-1133">Transmembrane helix</keyword>
<sequence>MHHQKIVSKKMSTIQVHGFGALGHSIKYAIKANLDPYQPDFAIGNYSHHRHIGSMTRLWSDANWGSYFPVLEGALITPEFNLTVMRTNFVDIDLELTLRIPRFGMDVAFEWGPITEIHNLNDIVFSVQCHLKKVAISCEDYAFTGIQLNGFDNIRAATHVPILGPLFAAGVNVAENSINTKLSNTIRHQITKTLKTFIQTTNGEIARILYIFKHEFRLISVGCTYGAVVALVLNCSIAFYSVYAAAVFWMIGTNL</sequence>
<proteinExistence type="predicted"/>
<dbReference type="Proteomes" id="UP001211907">
    <property type="component" value="Unassembled WGS sequence"/>
</dbReference>
<evidence type="ECO:0000256" key="1">
    <source>
        <dbReference type="SAM" id="Phobius"/>
    </source>
</evidence>
<feature type="transmembrane region" description="Helical" evidence="1">
    <location>
        <begin position="218"/>
        <end position="251"/>
    </location>
</feature>
<dbReference type="AlphaFoldDB" id="A0AAD5T5W0"/>
<reference evidence="2" key="1">
    <citation type="submission" date="2020-05" db="EMBL/GenBank/DDBJ databases">
        <title>Phylogenomic resolution of chytrid fungi.</title>
        <authorList>
            <person name="Stajich J.E."/>
            <person name="Amses K."/>
            <person name="Simmons R."/>
            <person name="Seto K."/>
            <person name="Myers J."/>
            <person name="Bonds A."/>
            <person name="Quandt C.A."/>
            <person name="Barry K."/>
            <person name="Liu P."/>
            <person name="Grigoriev I."/>
            <person name="Longcore J.E."/>
            <person name="James T.Y."/>
        </authorList>
    </citation>
    <scope>NUCLEOTIDE SEQUENCE</scope>
    <source>
        <strain evidence="2">JEL0513</strain>
    </source>
</reference>